<keyword evidence="7" id="KW-1185">Reference proteome</keyword>
<comment type="similarity">
    <text evidence="1 4">Belongs to the universal ribosomal protein uL16 family.</text>
</comment>
<sequence>MRRFLFSQAKSLVDHTRRRQHHTSHRRFLSLLPSRSHPIPVPAPLVSLSHFLSSASKTATSLSISLPVTLESVNPKVLKCEYTVGGDIISIAQSLNNLEGVTCNRAEGAETAKTPPGAFHCKSLLNATGILVVPGSRFGQVPGTWHQMRCTILSQEDRIPATVNRPREFHKSGSTINHFPKRSKFPKQHRGRVNGVSCQGNRVSFGRYALQTLEPSWITARQIEAGRLAMTRNVPRGGKIWVRMFADKSVTVRPTEVRMGGGKGAAEIWVAVWQRKSVKIVLSRGSCNRRRRATDFDFSSFRFTMGFRLLLWQAIAGGLYMGESGFRVDPSSSYANALKYHEQRRLTNYMVAKTAREKRRKIVADKKAKRCKASVSIVVSSIKDPMVSQIARERRRQIIAAKRAVRSTSSNEVLSNDSVQSSQRTTTKEDKHSRSSDRKPQHETSEASRQKPRLLIYKEKKKCCNNGDNNVEIYDQWNRPTSSFFCGDFWADSFSKLTSSGWWYCEDANQCLLSSQYVAASDFGKKFLHWIQQITKYM</sequence>
<dbReference type="PROSITE" id="PS00701">
    <property type="entry name" value="RIBOSOMAL_L16_2"/>
    <property type="match status" value="1"/>
</dbReference>
<evidence type="ECO:0000313" key="7">
    <source>
        <dbReference type="Proteomes" id="UP000467841"/>
    </source>
</evidence>
<dbReference type="PANTHER" id="PTHR12220">
    <property type="entry name" value="50S/60S RIBOSOMAL PROTEIN L16"/>
    <property type="match status" value="1"/>
</dbReference>
<dbReference type="SUPFAM" id="SSF54686">
    <property type="entry name" value="Ribosomal protein L16p/L10e"/>
    <property type="match status" value="1"/>
</dbReference>
<name>A0A6D2HEH4_9BRAS</name>
<feature type="compositionally biased region" description="Basic and acidic residues" evidence="5">
    <location>
        <begin position="426"/>
        <end position="449"/>
    </location>
</feature>
<keyword evidence="3 4" id="KW-0687">Ribonucleoprotein</keyword>
<organism evidence="6 7">
    <name type="scientific">Microthlaspi erraticum</name>
    <dbReference type="NCBI Taxonomy" id="1685480"/>
    <lineage>
        <taxon>Eukaryota</taxon>
        <taxon>Viridiplantae</taxon>
        <taxon>Streptophyta</taxon>
        <taxon>Embryophyta</taxon>
        <taxon>Tracheophyta</taxon>
        <taxon>Spermatophyta</taxon>
        <taxon>Magnoliopsida</taxon>
        <taxon>eudicotyledons</taxon>
        <taxon>Gunneridae</taxon>
        <taxon>Pentapetalae</taxon>
        <taxon>rosids</taxon>
        <taxon>malvids</taxon>
        <taxon>Brassicales</taxon>
        <taxon>Brassicaceae</taxon>
        <taxon>Coluteocarpeae</taxon>
        <taxon>Microthlaspi</taxon>
    </lineage>
</organism>
<accession>A0A6D2HEH4</accession>
<dbReference type="CDD" id="cd01433">
    <property type="entry name" value="Ribosomal_L16_L10e"/>
    <property type="match status" value="1"/>
</dbReference>
<dbReference type="InterPro" id="IPR000114">
    <property type="entry name" value="Ribosomal_uL16_bact-type"/>
</dbReference>
<dbReference type="InterPro" id="IPR016180">
    <property type="entry name" value="Ribosomal_uL16_dom"/>
</dbReference>
<evidence type="ECO:0000256" key="4">
    <source>
        <dbReference type="RuleBase" id="RU004413"/>
    </source>
</evidence>
<dbReference type="InterPro" id="IPR015422">
    <property type="entry name" value="PyrdxlP-dep_Trfase_small"/>
</dbReference>
<evidence type="ECO:0000256" key="3">
    <source>
        <dbReference type="ARBA" id="ARBA00023274"/>
    </source>
</evidence>
<dbReference type="InterPro" id="IPR036920">
    <property type="entry name" value="Ribosomal_uL16_sf"/>
</dbReference>
<dbReference type="PANTHER" id="PTHR12220:SF13">
    <property type="entry name" value="LARGE RIBOSOMAL SUBUNIT PROTEIN UL16M"/>
    <property type="match status" value="1"/>
</dbReference>
<gene>
    <name evidence="6" type="ORF">MERR_LOCUS1442</name>
</gene>
<dbReference type="EMBL" id="CACVBM020000099">
    <property type="protein sequence ID" value="CAA7014208.1"/>
    <property type="molecule type" value="Genomic_DNA"/>
</dbReference>
<proteinExistence type="inferred from homology"/>
<dbReference type="Gene3D" id="3.90.1170.10">
    <property type="entry name" value="Ribosomal protein L10e/L16"/>
    <property type="match status" value="1"/>
</dbReference>
<feature type="region of interest" description="Disordered" evidence="5">
    <location>
        <begin position="168"/>
        <end position="193"/>
    </location>
</feature>
<dbReference type="OrthoDB" id="1850746at2759"/>
<evidence type="ECO:0000256" key="5">
    <source>
        <dbReference type="SAM" id="MobiDB-lite"/>
    </source>
</evidence>
<dbReference type="Gene3D" id="3.90.1150.10">
    <property type="entry name" value="Aspartate Aminotransferase, domain 1"/>
    <property type="match status" value="1"/>
</dbReference>
<dbReference type="InterPro" id="IPR020798">
    <property type="entry name" value="Ribosomal_uL16_CS"/>
</dbReference>
<dbReference type="GO" id="GO:0032543">
    <property type="term" value="P:mitochondrial translation"/>
    <property type="evidence" value="ECO:0007669"/>
    <property type="project" value="TreeGrafter"/>
</dbReference>
<evidence type="ECO:0000313" key="6">
    <source>
        <dbReference type="EMBL" id="CAA7014208.1"/>
    </source>
</evidence>
<feature type="compositionally biased region" description="Polar residues" evidence="5">
    <location>
        <begin position="410"/>
        <end position="425"/>
    </location>
</feature>
<feature type="region of interest" description="Disordered" evidence="5">
    <location>
        <begin position="410"/>
        <end position="451"/>
    </location>
</feature>
<dbReference type="AlphaFoldDB" id="A0A6D2HEH4"/>
<dbReference type="GO" id="GO:0005762">
    <property type="term" value="C:mitochondrial large ribosomal subunit"/>
    <property type="evidence" value="ECO:0007669"/>
    <property type="project" value="TreeGrafter"/>
</dbReference>
<dbReference type="GO" id="GO:0003735">
    <property type="term" value="F:structural constituent of ribosome"/>
    <property type="evidence" value="ECO:0007669"/>
    <property type="project" value="InterPro"/>
</dbReference>
<evidence type="ECO:0000256" key="2">
    <source>
        <dbReference type="ARBA" id="ARBA00022980"/>
    </source>
</evidence>
<comment type="caution">
    <text evidence="6">The sequence shown here is derived from an EMBL/GenBank/DDBJ whole genome shotgun (WGS) entry which is preliminary data.</text>
</comment>
<dbReference type="InterPro" id="IPR047873">
    <property type="entry name" value="Ribosomal_uL16"/>
</dbReference>
<protein>
    <submittedName>
        <fullName evidence="6">Uncharacterized protein</fullName>
    </submittedName>
</protein>
<evidence type="ECO:0000256" key="1">
    <source>
        <dbReference type="ARBA" id="ARBA00008931"/>
    </source>
</evidence>
<dbReference type="Pfam" id="PF00252">
    <property type="entry name" value="Ribosomal_L16"/>
    <property type="match status" value="1"/>
</dbReference>
<dbReference type="NCBIfam" id="TIGR01164">
    <property type="entry name" value="rplP_bact"/>
    <property type="match status" value="1"/>
</dbReference>
<feature type="compositionally biased region" description="Basic residues" evidence="5">
    <location>
        <begin position="179"/>
        <end position="192"/>
    </location>
</feature>
<dbReference type="PRINTS" id="PR00060">
    <property type="entry name" value="RIBOSOMALL16"/>
</dbReference>
<keyword evidence="2 4" id="KW-0689">Ribosomal protein</keyword>
<reference evidence="6" key="1">
    <citation type="submission" date="2020-01" db="EMBL/GenBank/DDBJ databases">
        <authorList>
            <person name="Mishra B."/>
        </authorList>
    </citation>
    <scope>NUCLEOTIDE SEQUENCE [LARGE SCALE GENOMIC DNA]</scope>
</reference>
<dbReference type="Proteomes" id="UP000467841">
    <property type="component" value="Unassembled WGS sequence"/>
</dbReference>
<dbReference type="GO" id="GO:0019843">
    <property type="term" value="F:rRNA binding"/>
    <property type="evidence" value="ECO:0007669"/>
    <property type="project" value="InterPro"/>
</dbReference>